<feature type="transmembrane region" description="Helical" evidence="6">
    <location>
        <begin position="21"/>
        <end position="41"/>
    </location>
</feature>
<dbReference type="GO" id="GO:0005886">
    <property type="term" value="C:plasma membrane"/>
    <property type="evidence" value="ECO:0007669"/>
    <property type="project" value="UniProtKB-SubCell"/>
</dbReference>
<dbReference type="KEGG" id="fln:FLA_2017"/>
<evidence type="ECO:0000256" key="3">
    <source>
        <dbReference type="ARBA" id="ARBA00022692"/>
    </source>
</evidence>
<evidence type="ECO:0000259" key="8">
    <source>
        <dbReference type="Pfam" id="PF12704"/>
    </source>
</evidence>
<evidence type="ECO:0000256" key="5">
    <source>
        <dbReference type="ARBA" id="ARBA00023136"/>
    </source>
</evidence>
<accession>A0A173MEH7</accession>
<evidence type="ECO:0000313" key="10">
    <source>
        <dbReference type="Proteomes" id="UP000186917"/>
    </source>
</evidence>
<proteinExistence type="predicted"/>
<dbReference type="InterPro" id="IPR003838">
    <property type="entry name" value="ABC3_permease_C"/>
</dbReference>
<organism evidence="9 10">
    <name type="scientific">Filimonas lacunae</name>
    <dbReference type="NCBI Taxonomy" id="477680"/>
    <lineage>
        <taxon>Bacteria</taxon>
        <taxon>Pseudomonadati</taxon>
        <taxon>Bacteroidota</taxon>
        <taxon>Chitinophagia</taxon>
        <taxon>Chitinophagales</taxon>
        <taxon>Chitinophagaceae</taxon>
        <taxon>Filimonas</taxon>
    </lineage>
</organism>
<dbReference type="Pfam" id="PF02687">
    <property type="entry name" value="FtsX"/>
    <property type="match status" value="2"/>
</dbReference>
<dbReference type="InterPro" id="IPR025857">
    <property type="entry name" value="MacB_PCD"/>
</dbReference>
<dbReference type="Pfam" id="PF12704">
    <property type="entry name" value="MacB_PCD"/>
    <property type="match status" value="1"/>
</dbReference>
<feature type="transmembrane region" description="Helical" evidence="6">
    <location>
        <begin position="378"/>
        <end position="407"/>
    </location>
</feature>
<keyword evidence="4 6" id="KW-1133">Transmembrane helix</keyword>
<feature type="transmembrane region" description="Helical" evidence="6">
    <location>
        <begin position="428"/>
        <end position="452"/>
    </location>
</feature>
<reference evidence="10" key="1">
    <citation type="submission" date="2017-01" db="EMBL/GenBank/DDBJ databases">
        <authorList>
            <person name="Varghese N."/>
            <person name="Submissions S."/>
        </authorList>
    </citation>
    <scope>NUCLEOTIDE SEQUENCE [LARGE SCALE GENOMIC DNA]</scope>
    <source>
        <strain evidence="10">DSM 21054</strain>
    </source>
</reference>
<feature type="transmembrane region" description="Helical" evidence="6">
    <location>
        <begin position="335"/>
        <end position="358"/>
    </location>
</feature>
<keyword evidence="2" id="KW-1003">Cell membrane</keyword>
<feature type="domain" description="ABC3 transporter permease C-terminal" evidence="7">
    <location>
        <begin position="294"/>
        <end position="409"/>
    </location>
</feature>
<keyword evidence="5 6" id="KW-0472">Membrane</keyword>
<feature type="transmembrane region" description="Helical" evidence="6">
    <location>
        <begin position="767"/>
        <end position="786"/>
    </location>
</feature>
<dbReference type="EMBL" id="FTOR01000006">
    <property type="protein sequence ID" value="SIT24135.1"/>
    <property type="molecule type" value="Genomic_DNA"/>
</dbReference>
<dbReference type="RefSeq" id="WP_076380293.1">
    <property type="nucleotide sequence ID" value="NZ_AP017422.1"/>
</dbReference>
<comment type="subcellular location">
    <subcellularLocation>
        <location evidence="1">Cell membrane</location>
        <topology evidence="1">Multi-pass membrane protein</topology>
    </subcellularLocation>
</comment>
<keyword evidence="3 6" id="KW-0812">Transmembrane</keyword>
<evidence type="ECO:0000256" key="2">
    <source>
        <dbReference type="ARBA" id="ARBA00022475"/>
    </source>
</evidence>
<dbReference type="Proteomes" id="UP000186917">
    <property type="component" value="Unassembled WGS sequence"/>
</dbReference>
<feature type="transmembrane region" description="Helical" evidence="6">
    <location>
        <begin position="735"/>
        <end position="755"/>
    </location>
</feature>
<evidence type="ECO:0000256" key="1">
    <source>
        <dbReference type="ARBA" id="ARBA00004651"/>
    </source>
</evidence>
<keyword evidence="10" id="KW-1185">Reference proteome</keyword>
<feature type="transmembrane region" description="Helical" evidence="6">
    <location>
        <begin position="680"/>
        <end position="699"/>
    </location>
</feature>
<sequence length="803" mass="89661">MLRHYFQIAWRNIRKRKFFSLLNVTGLAIGMVCCLLITLYLHNELSYDQYHTKHDRIYRLVHAYPGADQRSAQAVLTPKDYQVWGCAPAGPALQANFPGIEKVVRFTSPSSWLLQYGEQRIQQDNMVFMDSTAFDVFSWEWLYGNRHTALVAPGSIVLTQSVAKKFFGNTDPVGKTLLADNQENLLVTGVIKDVPPNSQFTFNGLISMTTMRKYRPEIFSNWGYVDFYTYLLLKENAQIASIETKLPAFIRRYTGPDRWYGLTFEKMTDAYLHSVASRQPGATGSLLNIYLFACIAVFIMLIACINFINLSTARSLERAKEVGVRKVLGVRVSSLVWQFLLESVLFTLAAAVIALILARPGIVLMEKLSGKDISYTHFFTPLFFAGMFLFSVVVGMLAGIYPALALVKVKAIAVLKGRYWPIAGGVSLRKVLVVFQFALSVALIAGTLVVYAQLQYLGHRDLGFQKEQMVILDFAGDAKVQQNIESIKRAIAAQPGVTAVTASRAVPGEFLPNAGTEIQAPDGQLVQRLPLIYEIDFDFIPTYHIPLVAGRAYSREHVTDSAEAMIINEATAQLFGYTHPADAVGKQFQQWGRKGVVIGVVKNFHFRSLHQAVEPLTLRYGYPSDLNRISVSIKGDAMQASLAGVKKVWDQMAPQRPFLFHFLDESFREQYQADEHFGQLFTFFSCLAICIACLGLLGLSTYMAQQRVKEIGVRKVLGSSVAGIVLLLSKDFISLVFIAIIIAVPICVWAMNQWLHDFAYRITIGPLVFIEAGLLTLGVAFTTIAWQSVKAAIANPIQSLRHE</sequence>
<evidence type="ECO:0000256" key="6">
    <source>
        <dbReference type="SAM" id="Phobius"/>
    </source>
</evidence>
<gene>
    <name evidence="9" type="ORF">SAMN05421788_10675</name>
</gene>
<evidence type="ECO:0000313" key="9">
    <source>
        <dbReference type="EMBL" id="SIT24135.1"/>
    </source>
</evidence>
<dbReference type="AlphaFoldDB" id="A0A173MEH7"/>
<evidence type="ECO:0000256" key="4">
    <source>
        <dbReference type="ARBA" id="ARBA00022989"/>
    </source>
</evidence>
<dbReference type="GO" id="GO:0022857">
    <property type="term" value="F:transmembrane transporter activity"/>
    <property type="evidence" value="ECO:0007669"/>
    <property type="project" value="TreeGrafter"/>
</dbReference>
<feature type="domain" description="MacB-like periplasmic core" evidence="8">
    <location>
        <begin position="20"/>
        <end position="246"/>
    </location>
</feature>
<dbReference type="STRING" id="477680.SAMN05421788_10675"/>
<dbReference type="OrthoDB" id="1451596at2"/>
<dbReference type="PANTHER" id="PTHR30572">
    <property type="entry name" value="MEMBRANE COMPONENT OF TRANSPORTER-RELATED"/>
    <property type="match status" value="1"/>
</dbReference>
<dbReference type="InterPro" id="IPR050250">
    <property type="entry name" value="Macrolide_Exporter_MacB"/>
</dbReference>
<name>A0A173MEH7_9BACT</name>
<feature type="domain" description="ABC3 transporter permease C-terminal" evidence="7">
    <location>
        <begin position="683"/>
        <end position="796"/>
    </location>
</feature>
<evidence type="ECO:0000259" key="7">
    <source>
        <dbReference type="Pfam" id="PF02687"/>
    </source>
</evidence>
<feature type="transmembrane region" description="Helical" evidence="6">
    <location>
        <begin position="711"/>
        <end position="729"/>
    </location>
</feature>
<dbReference type="PANTHER" id="PTHR30572:SF18">
    <property type="entry name" value="ABC-TYPE MACROLIDE FAMILY EXPORT SYSTEM PERMEASE COMPONENT 2"/>
    <property type="match status" value="1"/>
</dbReference>
<protein>
    <submittedName>
        <fullName evidence="9">Putative ABC transport system permease protein</fullName>
    </submittedName>
</protein>
<feature type="transmembrane region" description="Helical" evidence="6">
    <location>
        <begin position="287"/>
        <end position="308"/>
    </location>
</feature>